<dbReference type="EMBL" id="CP082904">
    <property type="protein sequence ID" value="UQY45876.1"/>
    <property type="molecule type" value="Genomic_DNA"/>
</dbReference>
<dbReference type="InterPro" id="IPR036849">
    <property type="entry name" value="Enolase-like_C_sf"/>
</dbReference>
<dbReference type="InterPro" id="IPR029017">
    <property type="entry name" value="Enolase-like_N"/>
</dbReference>
<dbReference type="Pfam" id="PF13378">
    <property type="entry name" value="MR_MLE_C"/>
    <property type="match status" value="1"/>
</dbReference>
<dbReference type="Proteomes" id="UP001056635">
    <property type="component" value="Chromosome"/>
</dbReference>
<evidence type="ECO:0000313" key="5">
    <source>
        <dbReference type="EMBL" id="UQY45876.1"/>
    </source>
</evidence>
<evidence type="ECO:0000256" key="3">
    <source>
        <dbReference type="ARBA" id="ARBA00022842"/>
    </source>
</evidence>
<dbReference type="SUPFAM" id="SSF54826">
    <property type="entry name" value="Enolase N-terminal domain-like"/>
    <property type="match status" value="1"/>
</dbReference>
<dbReference type="InterPro" id="IPR013341">
    <property type="entry name" value="Mandelate_racemase_N_dom"/>
</dbReference>
<dbReference type="Gene3D" id="3.20.20.120">
    <property type="entry name" value="Enolase-like C-terminal domain"/>
    <property type="match status" value="1"/>
</dbReference>
<sequence length="384" mass="41103">MKITSIEIIRLSLPFDSDRTAAAAQETAWNAASPALEEMETLLVRIETSSGLQGWGEAFGHLANPVTAQALQQLVIPCFLGKAVPQSRAALEALMAEAEKALHAFGRGGPVRFGLSAIDIALWDLLGQQLNQPLWQLLGATRQQIGLYASLVSYNNQPEEVARQVTRAWQAGFRTLKLHETEYAAIAAARAALPPEATLMVDVNCPWTVEEASLRAAQLAELKLGWLEEPVWPPDDAHGLAAVRSAGTSIAAGENVCGEWGFAALFDNAAIDVAQPSVAKVGGISALLRVIALAAKHQVKVVPHCFYYGAGLLATAHIVAALPDDIQLEVPFIRFPSLLYPQLAFAPTLTLPDAPGLGFTPDAQVIRQHTVSHLRINLEGSSNV</sequence>
<dbReference type="InterPro" id="IPR018110">
    <property type="entry name" value="Mandel_Rmase/mucon_lact_enz_CS"/>
</dbReference>
<dbReference type="InterPro" id="IPR013342">
    <property type="entry name" value="Mandelate_racemase_C"/>
</dbReference>
<comment type="cofactor">
    <cofactor evidence="1">
        <name>Mg(2+)</name>
        <dbReference type="ChEBI" id="CHEBI:18420"/>
    </cofactor>
</comment>
<evidence type="ECO:0000313" key="6">
    <source>
        <dbReference type="Proteomes" id="UP001056635"/>
    </source>
</evidence>
<feature type="domain" description="Mandelate racemase/muconate lactonizing enzyme C-terminal" evidence="4">
    <location>
        <begin position="158"/>
        <end position="250"/>
    </location>
</feature>
<dbReference type="InterPro" id="IPR046945">
    <property type="entry name" value="RHMD-like"/>
</dbReference>
<keyword evidence="3" id="KW-0460">Magnesium</keyword>
<evidence type="ECO:0000259" key="4">
    <source>
        <dbReference type="SMART" id="SM00922"/>
    </source>
</evidence>
<keyword evidence="2" id="KW-0479">Metal-binding</keyword>
<accession>A0ABY4RBS4</accession>
<proteinExistence type="predicted"/>
<keyword evidence="6" id="KW-1185">Reference proteome</keyword>
<reference evidence="5" key="1">
    <citation type="submission" date="2021-09" db="EMBL/GenBank/DDBJ databases">
        <title>First case of bloodstream infection caused by Mixta hanseatica sp. nov., a member of the Erwiniaceae family.</title>
        <authorList>
            <person name="Both A."/>
            <person name="Huang J."/>
            <person name="Wenzel P."/>
            <person name="Aepfelbacher M."/>
            <person name="Rohde H."/>
            <person name="Christner M."/>
            <person name="Hentschke M."/>
        </authorList>
    </citation>
    <scope>NUCLEOTIDE SEQUENCE</scope>
    <source>
        <strain evidence="5">X22927</strain>
    </source>
</reference>
<organism evidence="5 6">
    <name type="scientific">Mixta hanseatica</name>
    <dbReference type="NCBI Taxonomy" id="2872648"/>
    <lineage>
        <taxon>Bacteria</taxon>
        <taxon>Pseudomonadati</taxon>
        <taxon>Pseudomonadota</taxon>
        <taxon>Gammaproteobacteria</taxon>
        <taxon>Enterobacterales</taxon>
        <taxon>Erwiniaceae</taxon>
        <taxon>Mixta</taxon>
    </lineage>
</organism>
<dbReference type="CDD" id="cd03316">
    <property type="entry name" value="MR_like"/>
    <property type="match status" value="1"/>
</dbReference>
<dbReference type="PROSITE" id="PS00909">
    <property type="entry name" value="MR_MLE_2"/>
    <property type="match status" value="1"/>
</dbReference>
<dbReference type="Gene3D" id="3.30.390.10">
    <property type="entry name" value="Enolase-like, N-terminal domain"/>
    <property type="match status" value="1"/>
</dbReference>
<dbReference type="SFLD" id="SFLDS00001">
    <property type="entry name" value="Enolase"/>
    <property type="match status" value="1"/>
</dbReference>
<dbReference type="PANTHER" id="PTHR13794:SF58">
    <property type="entry name" value="MITOCHONDRIAL ENOLASE SUPERFAMILY MEMBER 1"/>
    <property type="match status" value="1"/>
</dbReference>
<dbReference type="Pfam" id="PF02746">
    <property type="entry name" value="MR_MLE_N"/>
    <property type="match status" value="1"/>
</dbReference>
<gene>
    <name evidence="5" type="ORF">K6958_09680</name>
</gene>
<protein>
    <submittedName>
        <fullName evidence="5">Mandelate racemase/muconate lactonizing enzyme family protein</fullName>
    </submittedName>
</protein>
<dbReference type="RefSeq" id="WP_249894432.1">
    <property type="nucleotide sequence ID" value="NZ_CP082904.1"/>
</dbReference>
<dbReference type="SUPFAM" id="SSF51604">
    <property type="entry name" value="Enolase C-terminal domain-like"/>
    <property type="match status" value="1"/>
</dbReference>
<dbReference type="PANTHER" id="PTHR13794">
    <property type="entry name" value="ENOLASE SUPERFAMILY, MANDELATE RACEMASE"/>
    <property type="match status" value="1"/>
</dbReference>
<evidence type="ECO:0000256" key="1">
    <source>
        <dbReference type="ARBA" id="ARBA00001946"/>
    </source>
</evidence>
<name>A0ABY4RBS4_9GAMM</name>
<dbReference type="SMART" id="SM00922">
    <property type="entry name" value="MR_MLE"/>
    <property type="match status" value="1"/>
</dbReference>
<dbReference type="InterPro" id="IPR029065">
    <property type="entry name" value="Enolase_C-like"/>
</dbReference>
<evidence type="ECO:0000256" key="2">
    <source>
        <dbReference type="ARBA" id="ARBA00022723"/>
    </source>
</evidence>